<gene>
    <name evidence="2" type="ORF">HMPREF1541_10250</name>
</gene>
<feature type="transmembrane region" description="Helical" evidence="1">
    <location>
        <begin position="102"/>
        <end position="123"/>
    </location>
</feature>
<dbReference type="PANTHER" id="PTHR39605">
    <property type="entry name" value="MAJOR FACILITATOR SUPERFAMILY (MFS) PROFILE DOMAIN-CONTAINING PROTEIN"/>
    <property type="match status" value="1"/>
</dbReference>
<keyword evidence="3" id="KW-1185">Reference proteome</keyword>
<dbReference type="PANTHER" id="PTHR39605:SF1">
    <property type="entry name" value="MAJOR FACILITATOR SUPERFAMILY (MFS) PROFILE DOMAIN-CONTAINING PROTEIN"/>
    <property type="match status" value="1"/>
</dbReference>
<keyword evidence="1" id="KW-1133">Transmembrane helix</keyword>
<evidence type="ECO:0000313" key="3">
    <source>
        <dbReference type="Proteomes" id="UP000030752"/>
    </source>
</evidence>
<dbReference type="EMBL" id="KB822714">
    <property type="protein sequence ID" value="ETN44580.1"/>
    <property type="molecule type" value="Genomic_DNA"/>
</dbReference>
<dbReference type="STRING" id="1220924.W2S7H3"/>
<name>W2S7H3_CYPE1</name>
<dbReference type="OrthoDB" id="2550114at2759"/>
<keyword evidence="1" id="KW-0812">Transmembrane</keyword>
<feature type="transmembrane region" description="Helical" evidence="1">
    <location>
        <begin position="6"/>
        <end position="34"/>
    </location>
</feature>
<dbReference type="AlphaFoldDB" id="W2S7H3"/>
<dbReference type="GeneID" id="19977589"/>
<organism evidence="2 3">
    <name type="scientific">Cyphellophora europaea (strain CBS 101466)</name>
    <name type="common">Phialophora europaea</name>
    <dbReference type="NCBI Taxonomy" id="1220924"/>
    <lineage>
        <taxon>Eukaryota</taxon>
        <taxon>Fungi</taxon>
        <taxon>Dikarya</taxon>
        <taxon>Ascomycota</taxon>
        <taxon>Pezizomycotina</taxon>
        <taxon>Eurotiomycetes</taxon>
        <taxon>Chaetothyriomycetidae</taxon>
        <taxon>Chaetothyriales</taxon>
        <taxon>Cyphellophoraceae</taxon>
        <taxon>Cyphellophora</taxon>
    </lineage>
</organism>
<dbReference type="eggNOG" id="ENOG502S7E3">
    <property type="taxonomic scope" value="Eukaryota"/>
</dbReference>
<dbReference type="Proteomes" id="UP000030752">
    <property type="component" value="Unassembled WGS sequence"/>
</dbReference>
<reference evidence="2 3" key="1">
    <citation type="submission" date="2013-03" db="EMBL/GenBank/DDBJ databases">
        <title>The Genome Sequence of Phialophora europaea CBS 101466.</title>
        <authorList>
            <consortium name="The Broad Institute Genomics Platform"/>
            <person name="Cuomo C."/>
            <person name="de Hoog S."/>
            <person name="Gorbushina A."/>
            <person name="Walker B."/>
            <person name="Young S.K."/>
            <person name="Zeng Q."/>
            <person name="Gargeya S."/>
            <person name="Fitzgerald M."/>
            <person name="Haas B."/>
            <person name="Abouelleil A."/>
            <person name="Allen A.W."/>
            <person name="Alvarado L."/>
            <person name="Arachchi H.M."/>
            <person name="Berlin A.M."/>
            <person name="Chapman S.B."/>
            <person name="Gainer-Dewar J."/>
            <person name="Goldberg J."/>
            <person name="Griggs A."/>
            <person name="Gujja S."/>
            <person name="Hansen M."/>
            <person name="Howarth C."/>
            <person name="Imamovic A."/>
            <person name="Ireland A."/>
            <person name="Larimer J."/>
            <person name="McCowan C."/>
            <person name="Murphy C."/>
            <person name="Pearson M."/>
            <person name="Poon T.W."/>
            <person name="Priest M."/>
            <person name="Roberts A."/>
            <person name="Saif S."/>
            <person name="Shea T."/>
            <person name="Sisk P."/>
            <person name="Sykes S."/>
            <person name="Wortman J."/>
            <person name="Nusbaum C."/>
            <person name="Birren B."/>
        </authorList>
    </citation>
    <scope>NUCLEOTIDE SEQUENCE [LARGE SCALE GENOMIC DNA]</scope>
    <source>
        <strain evidence="2 3">CBS 101466</strain>
    </source>
</reference>
<evidence type="ECO:0000256" key="1">
    <source>
        <dbReference type="SAM" id="Phobius"/>
    </source>
</evidence>
<dbReference type="RefSeq" id="XP_008713143.1">
    <property type="nucleotide sequence ID" value="XM_008714921.1"/>
</dbReference>
<evidence type="ECO:0000313" key="2">
    <source>
        <dbReference type="EMBL" id="ETN44580.1"/>
    </source>
</evidence>
<accession>W2S7H3</accession>
<feature type="transmembrane region" description="Helical" evidence="1">
    <location>
        <begin position="72"/>
        <end position="90"/>
    </location>
</feature>
<protein>
    <submittedName>
        <fullName evidence="2">Uncharacterized protein</fullName>
    </submittedName>
</protein>
<dbReference type="VEuPathDB" id="FungiDB:HMPREF1541_10250"/>
<feature type="transmembrane region" description="Helical" evidence="1">
    <location>
        <begin position="46"/>
        <end position="66"/>
    </location>
</feature>
<dbReference type="InParanoid" id="W2S7H3"/>
<proteinExistence type="predicted"/>
<sequence>MDSQSFYAYASSAWLALQSMPLLLTPKLIVALLAPDNHVTTEPELYFCRFLALSQLSLVAFTLLSSQSPYPLTGYHVSSFIYIYIYYTTLTSRLGETPTNTTGLILGLIGYGFLCSVGIWVIVFSGAASHVSKRTGADKRTSGWPFGNVNAYNPKVDRKMGKQG</sequence>
<keyword evidence="1" id="KW-0472">Membrane</keyword>
<dbReference type="HOGENOM" id="CLU_103432_0_0_1"/>